<evidence type="ECO:0000313" key="1">
    <source>
        <dbReference type="EMBL" id="CEJ05698.1"/>
    </source>
</evidence>
<proteinExistence type="predicted"/>
<dbReference type="Proteomes" id="UP001071230">
    <property type="component" value="Unassembled WGS sequence"/>
</dbReference>
<keyword evidence="2" id="KW-1185">Reference proteome</keyword>
<evidence type="ECO:0000313" key="2">
    <source>
        <dbReference type="Proteomes" id="UP001071230"/>
    </source>
</evidence>
<sequence>RLDEYLDIDAQWMVSIPHRQAIGSGYYEVTRETDRGFNSS</sequence>
<reference evidence="1" key="1">
    <citation type="submission" date="2014-11" db="EMBL/GenBank/DDBJ databases">
        <authorList>
            <person name="Hornung B.V."/>
        </authorList>
    </citation>
    <scope>NUCLEOTIDE SEQUENCE</scope>
    <source>
        <strain evidence="1">INE</strain>
    </source>
</reference>
<accession>A0ABP1XAP5</accession>
<dbReference type="EMBL" id="CDGJ01000003">
    <property type="protein sequence ID" value="CEJ05698.1"/>
    <property type="molecule type" value="Genomic_DNA"/>
</dbReference>
<comment type="caution">
    <text evidence="1">The sequence shown here is derived from an EMBL/GenBank/DDBJ whole genome shotgun (WGS) entry which is preliminary data.</text>
</comment>
<feature type="non-terminal residue" evidence="1">
    <location>
        <position position="1"/>
    </location>
</feature>
<gene>
    <name evidence="1" type="ORF">DEACI_0072</name>
</gene>
<organism evidence="1 2">
    <name type="scientific">Acididesulfobacillus acetoxydans</name>
    <dbReference type="NCBI Taxonomy" id="1561005"/>
    <lineage>
        <taxon>Bacteria</taxon>
        <taxon>Bacillati</taxon>
        <taxon>Bacillota</taxon>
        <taxon>Clostridia</taxon>
        <taxon>Eubacteriales</taxon>
        <taxon>Peptococcaceae</taxon>
        <taxon>Acididesulfobacillus</taxon>
    </lineage>
</organism>
<protein>
    <submittedName>
        <fullName evidence="1">Uncharacterized protein</fullName>
    </submittedName>
</protein>
<name>A0ABP1XAP5_9FIRM</name>